<gene>
    <name evidence="1" type="ORF">MML48_1g08148</name>
</gene>
<evidence type="ECO:0000313" key="1">
    <source>
        <dbReference type="EMBL" id="KAI4470179.1"/>
    </source>
</evidence>
<dbReference type="EMBL" id="CM043015">
    <property type="protein sequence ID" value="KAI4470179.1"/>
    <property type="molecule type" value="Genomic_DNA"/>
</dbReference>
<organism evidence="1 2">
    <name type="scientific">Holotrichia oblita</name>
    <name type="common">Chafer beetle</name>
    <dbReference type="NCBI Taxonomy" id="644536"/>
    <lineage>
        <taxon>Eukaryota</taxon>
        <taxon>Metazoa</taxon>
        <taxon>Ecdysozoa</taxon>
        <taxon>Arthropoda</taxon>
        <taxon>Hexapoda</taxon>
        <taxon>Insecta</taxon>
        <taxon>Pterygota</taxon>
        <taxon>Neoptera</taxon>
        <taxon>Endopterygota</taxon>
        <taxon>Coleoptera</taxon>
        <taxon>Polyphaga</taxon>
        <taxon>Scarabaeiformia</taxon>
        <taxon>Scarabaeidae</taxon>
        <taxon>Melolonthinae</taxon>
        <taxon>Holotrichia</taxon>
    </lineage>
</organism>
<sequence>MDNLVQQKDELEALSSIYGSDWKEESDSSCYFSIEIDDNVKVYITLNSEYPSNSPPSYQLQAPSLDRSTKQQISNGFEEIYLENIGGPVIFQWIERLREIVSDWKEKQKKETHREVNPPDNKVELQTEFAEKMSNKNYNIVTGPPIQDRKSTFQGHFCEVKSQEDVRCVMNILLENKKIAQATHNISAYRIKTDTGSILQDCDDDGENHAGGRLLHLLQILNVTNVFVVVSRWYGGVQLGPDRFRHINNAARQVLGEAGVIKL</sequence>
<evidence type="ECO:0000313" key="2">
    <source>
        <dbReference type="Proteomes" id="UP001056778"/>
    </source>
</evidence>
<proteinExistence type="predicted"/>
<accession>A0ACB9TU59</accession>
<reference evidence="1" key="1">
    <citation type="submission" date="2022-04" db="EMBL/GenBank/DDBJ databases">
        <title>Chromosome-scale genome assembly of Holotrichia oblita Faldermann.</title>
        <authorList>
            <person name="Rongchong L."/>
        </authorList>
    </citation>
    <scope>NUCLEOTIDE SEQUENCE</scope>
    <source>
        <strain evidence="1">81SQS9</strain>
    </source>
</reference>
<protein>
    <submittedName>
        <fullName evidence="1">Impact-related</fullName>
    </submittedName>
</protein>
<comment type="caution">
    <text evidence="1">The sequence shown here is derived from an EMBL/GenBank/DDBJ whole genome shotgun (WGS) entry which is preliminary data.</text>
</comment>
<keyword evidence="2" id="KW-1185">Reference proteome</keyword>
<name>A0ACB9TU59_HOLOL</name>
<dbReference type="Proteomes" id="UP001056778">
    <property type="component" value="Chromosome 1"/>
</dbReference>